<dbReference type="InterPro" id="IPR006077">
    <property type="entry name" value="Vinculin/catenin"/>
</dbReference>
<comment type="similarity">
    <text evidence="5">Belongs to the vinculin/alpha-catenin family.</text>
</comment>
<comment type="caution">
    <text evidence="10">The sequence shown here is derived from an EMBL/GenBank/DDBJ whole genome shotgun (WGS) entry which is preliminary data.</text>
</comment>
<dbReference type="PANTHER" id="PTHR46180">
    <property type="entry name" value="VINCULIN"/>
    <property type="match status" value="1"/>
</dbReference>
<proteinExistence type="inferred from homology"/>
<organism evidence="10 11">
    <name type="scientific">Xenoophorus captivus</name>
    <dbReference type="NCBI Taxonomy" id="1517983"/>
    <lineage>
        <taxon>Eukaryota</taxon>
        <taxon>Metazoa</taxon>
        <taxon>Chordata</taxon>
        <taxon>Craniata</taxon>
        <taxon>Vertebrata</taxon>
        <taxon>Euteleostomi</taxon>
        <taxon>Actinopterygii</taxon>
        <taxon>Neopterygii</taxon>
        <taxon>Teleostei</taxon>
        <taxon>Neoteleostei</taxon>
        <taxon>Acanthomorphata</taxon>
        <taxon>Ovalentaria</taxon>
        <taxon>Atherinomorphae</taxon>
        <taxon>Cyprinodontiformes</taxon>
        <taxon>Goodeidae</taxon>
        <taxon>Xenoophorus</taxon>
    </lineage>
</organism>
<comment type="subcellular location">
    <subcellularLocation>
        <location evidence="4">Cell junction</location>
        <location evidence="4">Adherens junction</location>
    </subcellularLocation>
    <subcellularLocation>
        <location evidence="2">Cell membrane</location>
        <location evidence="2">Sarcolemma</location>
        <topology evidence="2">Peripheral membrane protein</topology>
        <orientation evidence="2">Cytoplasmic side</orientation>
    </subcellularLocation>
    <subcellularLocation>
        <location evidence="1">Cell projection</location>
        <location evidence="1">Podosome</location>
    </subcellularLocation>
    <subcellularLocation>
        <location evidence="3">Cytoplasm</location>
    </subcellularLocation>
</comment>
<name>A0ABV0RDZ9_9TELE</name>
<dbReference type="Proteomes" id="UP001434883">
    <property type="component" value="Unassembled WGS sequence"/>
</dbReference>
<evidence type="ECO:0000256" key="1">
    <source>
        <dbReference type="ARBA" id="ARBA00004188"/>
    </source>
</evidence>
<evidence type="ECO:0000256" key="3">
    <source>
        <dbReference type="ARBA" id="ARBA00004496"/>
    </source>
</evidence>
<dbReference type="SUPFAM" id="SSF47220">
    <property type="entry name" value="alpha-catenin/vinculin-like"/>
    <property type="match status" value="3"/>
</dbReference>
<evidence type="ECO:0000256" key="5">
    <source>
        <dbReference type="ARBA" id="ARBA00008376"/>
    </source>
</evidence>
<accession>A0ABV0RDZ9</accession>
<evidence type="ECO:0000256" key="9">
    <source>
        <dbReference type="ARBA" id="ARBA00033411"/>
    </source>
</evidence>
<protein>
    <recommendedName>
        <fullName evidence="6">Vinculin</fullName>
    </recommendedName>
    <alternativeName>
        <fullName evidence="9">Metavinculin</fullName>
    </alternativeName>
</protein>
<dbReference type="EMBL" id="JAHRIN010042699">
    <property type="protein sequence ID" value="MEQ2206279.1"/>
    <property type="molecule type" value="Genomic_DNA"/>
</dbReference>
<reference evidence="10 11" key="1">
    <citation type="submission" date="2021-06" db="EMBL/GenBank/DDBJ databases">
        <authorList>
            <person name="Palmer J.M."/>
        </authorList>
    </citation>
    <scope>NUCLEOTIDE SEQUENCE [LARGE SCALE GENOMIC DNA]</scope>
    <source>
        <strain evidence="10 11">XC_2019</strain>
        <tissue evidence="10">Muscle</tissue>
    </source>
</reference>
<evidence type="ECO:0000313" key="11">
    <source>
        <dbReference type="Proteomes" id="UP001434883"/>
    </source>
</evidence>
<gene>
    <name evidence="10" type="ORF">XENOCAPTIV_027043</name>
</gene>
<keyword evidence="7" id="KW-0963">Cytoplasm</keyword>
<evidence type="ECO:0000313" key="10">
    <source>
        <dbReference type="EMBL" id="MEQ2206279.1"/>
    </source>
</evidence>
<dbReference type="InterPro" id="IPR017997">
    <property type="entry name" value="Vinculin"/>
</dbReference>
<evidence type="ECO:0000256" key="4">
    <source>
        <dbReference type="ARBA" id="ARBA00004536"/>
    </source>
</evidence>
<keyword evidence="11" id="KW-1185">Reference proteome</keyword>
<dbReference type="Pfam" id="PF01044">
    <property type="entry name" value="Vinculin"/>
    <property type="match status" value="1"/>
</dbReference>
<evidence type="ECO:0000256" key="2">
    <source>
        <dbReference type="ARBA" id="ARBA00004278"/>
    </source>
</evidence>
<keyword evidence="8" id="KW-0009">Actin-binding</keyword>
<evidence type="ECO:0000256" key="6">
    <source>
        <dbReference type="ARBA" id="ARBA00014125"/>
    </source>
</evidence>
<sequence>MRPAKPAVTLEGKMEQALRWVNNPGVDDRGVGMCGVKYLSHDSTGQAAIRGMVGEGKRLAGGLLGPYRQDMVGRCDRTEALMTGLADMASRGEAEAPHARATAAQLQDALKVTSAARILLKNPGNKAAYEHFDTMKNQWIDNVERLTGLVDEAIDTKSLLDASEEAIKKDIDKCRVAMANVQPQMLVAGATSIARRANRVLLVAKREVENSEDPRFRDIVKHASDILSHTISPMVMDAKAVAGNIQDKGFSYKSISVGCCSEE</sequence>
<dbReference type="InterPro" id="IPR036723">
    <property type="entry name" value="Alpha-catenin/vinculin-like_sf"/>
</dbReference>
<evidence type="ECO:0000256" key="8">
    <source>
        <dbReference type="ARBA" id="ARBA00023203"/>
    </source>
</evidence>
<dbReference type="Gene3D" id="1.20.120.810">
    <property type="entry name" value="Vinculin, Vh2 four-helix bundle"/>
    <property type="match status" value="2"/>
</dbReference>
<dbReference type="Gene3D" id="1.20.120.230">
    <property type="entry name" value="Alpha-catenin/vinculin-like"/>
    <property type="match status" value="1"/>
</dbReference>
<evidence type="ECO:0000256" key="7">
    <source>
        <dbReference type="ARBA" id="ARBA00022490"/>
    </source>
</evidence>